<evidence type="ECO:0000256" key="9">
    <source>
        <dbReference type="ARBA" id="ARBA00022842"/>
    </source>
</evidence>
<proteinExistence type="inferred from homology"/>
<keyword evidence="7 12" id="KW-0808">Transferase</keyword>
<dbReference type="GO" id="GO:0005829">
    <property type="term" value="C:cytosol"/>
    <property type="evidence" value="ECO:0007669"/>
    <property type="project" value="TreeGrafter"/>
</dbReference>
<dbReference type="InterPro" id="IPR000489">
    <property type="entry name" value="Pterin-binding_dom"/>
</dbReference>
<keyword evidence="10 12" id="KW-0289">Folate biosynthesis</keyword>
<dbReference type="GO" id="GO:0046872">
    <property type="term" value="F:metal ion binding"/>
    <property type="evidence" value="ECO:0007669"/>
    <property type="project" value="UniProtKB-KW"/>
</dbReference>
<evidence type="ECO:0000256" key="12">
    <source>
        <dbReference type="RuleBase" id="RU361205"/>
    </source>
</evidence>
<dbReference type="Proteomes" id="UP000010445">
    <property type="component" value="Unassembled WGS sequence"/>
</dbReference>
<dbReference type="InterPro" id="IPR045031">
    <property type="entry name" value="DHP_synth-like"/>
</dbReference>
<dbReference type="OrthoDB" id="9811744at2"/>
<name>L1M9A5_9CORY</name>
<dbReference type="HOGENOM" id="CLU_008023_0_1_11"/>
<dbReference type="UniPathway" id="UPA00077">
    <property type="reaction ID" value="UER00156"/>
</dbReference>
<dbReference type="NCBIfam" id="TIGR01496">
    <property type="entry name" value="DHPS"/>
    <property type="match status" value="1"/>
</dbReference>
<comment type="function">
    <text evidence="12">Catalyzes the condensation of para-aminobenzoate (pABA) with 6-hydroxymethyl-7,8-dihydropterin diphosphate (DHPt-PP) to form 7,8-dihydropteroate (H2Pte), the immediate precursor of folate derivatives.</text>
</comment>
<dbReference type="InterPro" id="IPR011005">
    <property type="entry name" value="Dihydropteroate_synth-like_sf"/>
</dbReference>
<dbReference type="PANTHER" id="PTHR20941">
    <property type="entry name" value="FOLATE SYNTHESIS PROTEINS"/>
    <property type="match status" value="1"/>
</dbReference>
<dbReference type="PROSITE" id="PS00793">
    <property type="entry name" value="DHPS_2"/>
    <property type="match status" value="1"/>
</dbReference>
<dbReference type="InterPro" id="IPR006390">
    <property type="entry name" value="DHP_synth_dom"/>
</dbReference>
<sequence length="287" mass="30304">MARCMVMGIVNVTEDSFSDGGRYLDQDVAVDHARELLTQGADIIDVGGESTRPGAQRIDAATEQRRVIPVVRELAQSGVRVSVDTMRAKVAAAAVEAGAEIINDVSGGLADPDMLSVMADSGQRVCLMHWKAEEYGDAAGQAHIQGDVVDEVHAQLRRLVERAVTAGIAPERIILDPGLGFAKTPEDNWALLHALPSFVGTGFPILVGASRKRFLQAVRTDRGMLDMALPGTAEHSADPATFATTALAAMQGAWAVRVHDVAGNRDAVDVAQAWREGGITGGQAPHG</sequence>
<comment type="similarity">
    <text evidence="4 12">Belongs to the DHPS family.</text>
</comment>
<evidence type="ECO:0000256" key="5">
    <source>
        <dbReference type="ARBA" id="ARBA00012458"/>
    </source>
</evidence>
<evidence type="ECO:0000256" key="10">
    <source>
        <dbReference type="ARBA" id="ARBA00022909"/>
    </source>
</evidence>
<evidence type="ECO:0000256" key="8">
    <source>
        <dbReference type="ARBA" id="ARBA00022723"/>
    </source>
</evidence>
<dbReference type="GO" id="GO:0004156">
    <property type="term" value="F:dihydropteroate synthase activity"/>
    <property type="evidence" value="ECO:0007669"/>
    <property type="project" value="UniProtKB-EC"/>
</dbReference>
<dbReference type="PATRIC" id="fig|1035195.3.peg.2296"/>
<dbReference type="AlphaFoldDB" id="L1M9A5"/>
<evidence type="ECO:0000256" key="3">
    <source>
        <dbReference type="ARBA" id="ARBA00004763"/>
    </source>
</evidence>
<evidence type="ECO:0000256" key="2">
    <source>
        <dbReference type="ARBA" id="ARBA00001946"/>
    </source>
</evidence>
<comment type="pathway">
    <text evidence="3 12">Cofactor biosynthesis; tetrahydrofolate biosynthesis; 7,8-dihydrofolate from 2-amino-4-hydroxy-6-hydroxymethyl-7,8-dihydropteridine diphosphate and 4-aminobenzoate: step 1/2.</text>
</comment>
<dbReference type="PROSITE" id="PS50972">
    <property type="entry name" value="PTERIN_BINDING"/>
    <property type="match status" value="1"/>
</dbReference>
<dbReference type="PANTHER" id="PTHR20941:SF1">
    <property type="entry name" value="FOLIC ACID SYNTHESIS PROTEIN FOL1"/>
    <property type="match status" value="1"/>
</dbReference>
<dbReference type="GO" id="GO:0046654">
    <property type="term" value="P:tetrahydrofolate biosynthetic process"/>
    <property type="evidence" value="ECO:0007669"/>
    <property type="project" value="UniProtKB-UniPathway"/>
</dbReference>
<comment type="caution">
    <text evidence="14">The sequence shown here is derived from an EMBL/GenBank/DDBJ whole genome shotgun (WGS) entry which is preliminary data.</text>
</comment>
<comment type="catalytic activity">
    <reaction evidence="1">
        <text>(7,8-dihydropterin-6-yl)methyl diphosphate + 4-aminobenzoate = 7,8-dihydropteroate + diphosphate</text>
        <dbReference type="Rhea" id="RHEA:19949"/>
        <dbReference type="ChEBI" id="CHEBI:17836"/>
        <dbReference type="ChEBI" id="CHEBI:17839"/>
        <dbReference type="ChEBI" id="CHEBI:33019"/>
        <dbReference type="ChEBI" id="CHEBI:72950"/>
        <dbReference type="EC" id="2.5.1.15"/>
    </reaction>
</comment>
<feature type="domain" description="Pterin-binding" evidence="13">
    <location>
        <begin position="4"/>
        <end position="269"/>
    </location>
</feature>
<dbReference type="EC" id="2.5.1.15" evidence="5 12"/>
<evidence type="ECO:0000256" key="11">
    <source>
        <dbReference type="ARBA" id="ARBA00030193"/>
    </source>
</evidence>
<organism evidence="14 15">
    <name type="scientific">Corynebacterium durum F0235</name>
    <dbReference type="NCBI Taxonomy" id="1035195"/>
    <lineage>
        <taxon>Bacteria</taxon>
        <taxon>Bacillati</taxon>
        <taxon>Actinomycetota</taxon>
        <taxon>Actinomycetes</taxon>
        <taxon>Mycobacteriales</taxon>
        <taxon>Corynebacteriaceae</taxon>
        <taxon>Corynebacterium</taxon>
    </lineage>
</organism>
<reference evidence="14 15" key="1">
    <citation type="submission" date="2012-05" db="EMBL/GenBank/DDBJ databases">
        <authorList>
            <person name="Weinstock G."/>
            <person name="Sodergren E."/>
            <person name="Lobos E.A."/>
            <person name="Fulton L."/>
            <person name="Fulton R."/>
            <person name="Courtney L."/>
            <person name="Fronick C."/>
            <person name="O'Laughlin M."/>
            <person name="Godfrey J."/>
            <person name="Wilson R.M."/>
            <person name="Miner T."/>
            <person name="Farmer C."/>
            <person name="Delehaunty K."/>
            <person name="Cordes M."/>
            <person name="Minx P."/>
            <person name="Tomlinson C."/>
            <person name="Chen J."/>
            <person name="Wollam A."/>
            <person name="Pepin K.H."/>
            <person name="Bhonagiri V."/>
            <person name="Zhang X."/>
            <person name="Suruliraj S."/>
            <person name="Warren W."/>
            <person name="Mitreva M."/>
            <person name="Mardis E.R."/>
            <person name="Wilson R.K."/>
        </authorList>
    </citation>
    <scope>NUCLEOTIDE SEQUENCE [LARGE SCALE GENOMIC DNA]</scope>
    <source>
        <strain evidence="14 15">F0235</strain>
    </source>
</reference>
<evidence type="ECO:0000259" key="13">
    <source>
        <dbReference type="PROSITE" id="PS50972"/>
    </source>
</evidence>
<keyword evidence="9 12" id="KW-0460">Magnesium</keyword>
<gene>
    <name evidence="14" type="ORF">HMPREF9997_02570</name>
</gene>
<dbReference type="eggNOG" id="COG0294">
    <property type="taxonomic scope" value="Bacteria"/>
</dbReference>
<accession>L1M9A5</accession>
<keyword evidence="15" id="KW-1185">Reference proteome</keyword>
<dbReference type="STRING" id="1035195.HMPREF9997_02570"/>
<evidence type="ECO:0000256" key="7">
    <source>
        <dbReference type="ARBA" id="ARBA00022679"/>
    </source>
</evidence>
<dbReference type="Gene3D" id="3.20.20.20">
    <property type="entry name" value="Dihydropteroate synthase-like"/>
    <property type="match status" value="1"/>
</dbReference>
<comment type="cofactor">
    <cofactor evidence="2 12">
        <name>Mg(2+)</name>
        <dbReference type="ChEBI" id="CHEBI:18420"/>
    </cofactor>
</comment>
<evidence type="ECO:0000313" key="14">
    <source>
        <dbReference type="EMBL" id="EKX87793.1"/>
    </source>
</evidence>
<dbReference type="CDD" id="cd00739">
    <property type="entry name" value="DHPS"/>
    <property type="match status" value="1"/>
</dbReference>
<evidence type="ECO:0000256" key="6">
    <source>
        <dbReference type="ARBA" id="ARBA00016919"/>
    </source>
</evidence>
<dbReference type="FunFam" id="3.20.20.20:FF:000006">
    <property type="entry name" value="Dihydropteroate synthase"/>
    <property type="match status" value="1"/>
</dbReference>
<evidence type="ECO:0000256" key="1">
    <source>
        <dbReference type="ARBA" id="ARBA00000012"/>
    </source>
</evidence>
<dbReference type="EMBL" id="AMEM01000041">
    <property type="protein sequence ID" value="EKX87793.1"/>
    <property type="molecule type" value="Genomic_DNA"/>
</dbReference>
<protein>
    <recommendedName>
        <fullName evidence="6 12">Dihydropteroate synthase</fullName>
        <shortName evidence="12">DHPS</shortName>
        <ecNumber evidence="5 12">2.5.1.15</ecNumber>
    </recommendedName>
    <alternativeName>
        <fullName evidence="11 12">Dihydropteroate pyrophosphorylase</fullName>
    </alternativeName>
</protein>
<dbReference type="GO" id="GO:0046656">
    <property type="term" value="P:folic acid biosynthetic process"/>
    <property type="evidence" value="ECO:0007669"/>
    <property type="project" value="UniProtKB-KW"/>
</dbReference>
<keyword evidence="8 12" id="KW-0479">Metal-binding</keyword>
<dbReference type="Pfam" id="PF00809">
    <property type="entry name" value="Pterin_bind"/>
    <property type="match status" value="1"/>
</dbReference>
<dbReference type="PROSITE" id="PS00792">
    <property type="entry name" value="DHPS_1"/>
    <property type="match status" value="1"/>
</dbReference>
<dbReference type="SUPFAM" id="SSF51717">
    <property type="entry name" value="Dihydropteroate synthetase-like"/>
    <property type="match status" value="1"/>
</dbReference>
<evidence type="ECO:0000256" key="4">
    <source>
        <dbReference type="ARBA" id="ARBA00009503"/>
    </source>
</evidence>
<evidence type="ECO:0000313" key="15">
    <source>
        <dbReference type="Proteomes" id="UP000010445"/>
    </source>
</evidence>